<organism evidence="1">
    <name type="scientific">viral metagenome</name>
    <dbReference type="NCBI Taxonomy" id="1070528"/>
    <lineage>
        <taxon>unclassified sequences</taxon>
        <taxon>metagenomes</taxon>
        <taxon>organismal metagenomes</taxon>
    </lineage>
</organism>
<protein>
    <submittedName>
        <fullName evidence="1">Uncharacterized protein</fullName>
    </submittedName>
</protein>
<reference evidence="1" key="1">
    <citation type="journal article" date="2020" name="Nature">
        <title>Giant virus diversity and host interactions through global metagenomics.</title>
        <authorList>
            <person name="Schulz F."/>
            <person name="Roux S."/>
            <person name="Paez-Espino D."/>
            <person name="Jungbluth S."/>
            <person name="Walsh D.A."/>
            <person name="Denef V.J."/>
            <person name="McMahon K.D."/>
            <person name="Konstantinidis K.T."/>
            <person name="Eloe-Fadrosh E.A."/>
            <person name="Kyrpides N.C."/>
            <person name="Woyke T."/>
        </authorList>
    </citation>
    <scope>NUCLEOTIDE SEQUENCE</scope>
    <source>
        <strain evidence="1">GVMAG-S-3300012919-55</strain>
    </source>
</reference>
<sequence length="121" mass="14864">MEIHGIPSDIMLRIKKDFLGLGEKWTHPNWKQPSSPSRNAIRENIMYQDFKIIQQYCYDENYTWFEYIEHQNKTNIYTHSIPLRITPNQVHNRSPIHNKNYYKKEEKRRLLFRSFEFDSLN</sequence>
<accession>A0A6C0KIS3</accession>
<evidence type="ECO:0000313" key="1">
    <source>
        <dbReference type="EMBL" id="QHU17845.1"/>
    </source>
</evidence>
<dbReference type="AlphaFoldDB" id="A0A6C0KIS3"/>
<proteinExistence type="predicted"/>
<dbReference type="EMBL" id="MN740918">
    <property type="protein sequence ID" value="QHU17845.1"/>
    <property type="molecule type" value="Genomic_DNA"/>
</dbReference>
<name>A0A6C0KIS3_9ZZZZ</name>